<dbReference type="EMBL" id="JACHLR010000004">
    <property type="protein sequence ID" value="MBB4858035.1"/>
    <property type="molecule type" value="Genomic_DNA"/>
</dbReference>
<dbReference type="InterPro" id="IPR038470">
    <property type="entry name" value="Cellsynth_D_sf"/>
</dbReference>
<protein>
    <recommendedName>
        <fullName evidence="3">Cellulose synthase</fullName>
    </recommendedName>
</protein>
<gene>
    <name evidence="1" type="ORF">HNO88_001349</name>
</gene>
<evidence type="ECO:0008006" key="3">
    <source>
        <dbReference type="Google" id="ProtNLM"/>
    </source>
</evidence>
<sequence length="156" mass="16907">MKFDPLHQMFGSSSGAPATSPPSFAPLVAALAAELAETVPAPQRRGFYLALGRRIAAAETLDGVEDASQLAWRVNAFWNAMGWGEAEVGIERDAIVVQHRDAPPAPEHVPSGPWLGMLLAVLEGAYDTWFRRLGSGPSLHTRAEWKGDLVELRHGR</sequence>
<evidence type="ECO:0000313" key="2">
    <source>
        <dbReference type="Proteomes" id="UP000555448"/>
    </source>
</evidence>
<dbReference type="AlphaFoldDB" id="A0A7W7NWC7"/>
<dbReference type="Proteomes" id="UP000555448">
    <property type="component" value="Unassembled WGS sequence"/>
</dbReference>
<proteinExistence type="predicted"/>
<dbReference type="Gene3D" id="3.30.70.2590">
    <property type="match status" value="1"/>
</dbReference>
<reference evidence="1 2" key="1">
    <citation type="submission" date="2020-08" db="EMBL/GenBank/DDBJ databases">
        <title>Functional genomics of gut bacteria from endangered species of beetles.</title>
        <authorList>
            <person name="Carlos-Shanley C."/>
        </authorList>
    </citation>
    <scope>NUCLEOTIDE SEQUENCE [LARGE SCALE GENOMIC DNA]</scope>
    <source>
        <strain evidence="1 2">S00245</strain>
    </source>
</reference>
<comment type="caution">
    <text evidence="1">The sequence shown here is derived from an EMBL/GenBank/DDBJ whole genome shotgun (WGS) entry which is preliminary data.</text>
</comment>
<evidence type="ECO:0000313" key="1">
    <source>
        <dbReference type="EMBL" id="MBB4858035.1"/>
    </source>
</evidence>
<dbReference type="Pfam" id="PF03500">
    <property type="entry name" value="Cellsynth_D"/>
    <property type="match status" value="1"/>
</dbReference>
<dbReference type="RefSeq" id="WP_184243331.1">
    <property type="nucleotide sequence ID" value="NZ_JACHLR010000004.1"/>
</dbReference>
<keyword evidence="2" id="KW-1185">Reference proteome</keyword>
<dbReference type="GO" id="GO:0030244">
    <property type="term" value="P:cellulose biosynthetic process"/>
    <property type="evidence" value="ECO:0007669"/>
    <property type="project" value="InterPro"/>
</dbReference>
<dbReference type="InterPro" id="IPR022798">
    <property type="entry name" value="BcsD_bac"/>
</dbReference>
<organism evidence="1 2">
    <name type="scientific">Novosphingobium chloroacetimidivorans</name>
    <dbReference type="NCBI Taxonomy" id="1428314"/>
    <lineage>
        <taxon>Bacteria</taxon>
        <taxon>Pseudomonadati</taxon>
        <taxon>Pseudomonadota</taxon>
        <taxon>Alphaproteobacteria</taxon>
        <taxon>Sphingomonadales</taxon>
        <taxon>Sphingomonadaceae</taxon>
        <taxon>Novosphingobium</taxon>
    </lineage>
</organism>
<name>A0A7W7NWC7_9SPHN</name>
<accession>A0A7W7NWC7</accession>